<evidence type="ECO:0000313" key="2">
    <source>
        <dbReference type="Proteomes" id="UP000594800"/>
    </source>
</evidence>
<evidence type="ECO:0000313" key="1">
    <source>
        <dbReference type="EMBL" id="QPH56040.1"/>
    </source>
</evidence>
<organism evidence="1 2">
    <name type="scientific">Pontivivens ytuae</name>
    <dbReference type="NCBI Taxonomy" id="2789856"/>
    <lineage>
        <taxon>Bacteria</taxon>
        <taxon>Pseudomonadati</taxon>
        <taxon>Pseudomonadota</taxon>
        <taxon>Alphaproteobacteria</taxon>
        <taxon>Rhodobacterales</taxon>
        <taxon>Paracoccaceae</taxon>
        <taxon>Pontivivens</taxon>
    </lineage>
</organism>
<dbReference type="RefSeq" id="WP_196105297.1">
    <property type="nucleotide sequence ID" value="NZ_CP064942.1"/>
</dbReference>
<dbReference type="Pfam" id="PF08988">
    <property type="entry name" value="T3SS_needle_E"/>
    <property type="match status" value="1"/>
</dbReference>
<dbReference type="EMBL" id="CP064942">
    <property type="protein sequence ID" value="QPH56040.1"/>
    <property type="molecule type" value="Genomic_DNA"/>
</dbReference>
<proteinExistence type="predicted"/>
<dbReference type="Proteomes" id="UP000594800">
    <property type="component" value="Chromosome"/>
</dbReference>
<keyword evidence="2" id="KW-1185">Reference proteome</keyword>
<accession>A0A7S9LWH1</accession>
<dbReference type="AlphaFoldDB" id="A0A7S9LWH1"/>
<sequence length="81" mass="9079">MTQTTQTDAPFGFSSLEEDLYGEGAGEKVLERLDWVTAQRDRLRGELEKGVDAEMHGKLARQLDAFEAAQTILKTRPLRKG</sequence>
<protein>
    <submittedName>
        <fullName evidence="1">Uncharacterized protein</fullName>
    </submittedName>
</protein>
<dbReference type="Gene3D" id="1.20.5.420">
    <property type="entry name" value="Immunoglobulin FC, subunit C"/>
    <property type="match status" value="1"/>
</dbReference>
<gene>
    <name evidence="1" type="ORF">I0K15_10095</name>
</gene>
<dbReference type="KEGG" id="poz:I0K15_10095"/>
<name>A0A7S9LWH1_9RHOB</name>
<dbReference type="InterPro" id="IPR012671">
    <property type="entry name" value="T3SS_PscE/YscE"/>
</dbReference>
<reference evidence="1 2" key="1">
    <citation type="submission" date="2020-11" db="EMBL/GenBank/DDBJ databases">
        <title>Description of Pontivivens ytuae sp. nov. isolated from deep sea sediment of Mariana Trench.</title>
        <authorList>
            <person name="Wang Z."/>
            <person name="Sun Q.-L."/>
            <person name="Xu X.-D."/>
            <person name="Tang Y.-Z."/>
            <person name="Zhang J."/>
        </authorList>
    </citation>
    <scope>NUCLEOTIDE SEQUENCE [LARGE SCALE GENOMIC DNA]</scope>
    <source>
        <strain evidence="1 2">MT2928</strain>
    </source>
</reference>